<reference evidence="5 6" key="1">
    <citation type="submission" date="2019-01" db="EMBL/GenBank/DDBJ databases">
        <title>Lacibacter sp. strain TTM-7.</title>
        <authorList>
            <person name="Chen W.-M."/>
        </authorList>
    </citation>
    <scope>NUCLEOTIDE SEQUENCE [LARGE SCALE GENOMIC DNA]</scope>
    <source>
        <strain evidence="5 6">TTM-7</strain>
    </source>
</reference>
<keyword evidence="6" id="KW-1185">Reference proteome</keyword>
<dbReference type="Gene3D" id="1.10.10.60">
    <property type="entry name" value="Homeodomain-like"/>
    <property type="match status" value="1"/>
</dbReference>
<dbReference type="Pfam" id="PF12833">
    <property type="entry name" value="HTH_18"/>
    <property type="match status" value="1"/>
</dbReference>
<name>A0A4Q1CJ49_9BACT</name>
<keyword evidence="1" id="KW-0805">Transcription regulation</keyword>
<evidence type="ECO:0000313" key="5">
    <source>
        <dbReference type="EMBL" id="RXK60670.1"/>
    </source>
</evidence>
<dbReference type="PANTHER" id="PTHR47893:SF1">
    <property type="entry name" value="REGULATORY PROTEIN PCHR"/>
    <property type="match status" value="1"/>
</dbReference>
<evidence type="ECO:0000259" key="4">
    <source>
        <dbReference type="PROSITE" id="PS01124"/>
    </source>
</evidence>
<evidence type="ECO:0000313" key="6">
    <source>
        <dbReference type="Proteomes" id="UP000290204"/>
    </source>
</evidence>
<protein>
    <submittedName>
        <fullName evidence="5">AraC family transcriptional regulator</fullName>
    </submittedName>
</protein>
<keyword evidence="2" id="KW-0238">DNA-binding</keyword>
<dbReference type="InterPro" id="IPR018060">
    <property type="entry name" value="HTH_AraC"/>
</dbReference>
<dbReference type="Proteomes" id="UP000290204">
    <property type="component" value="Unassembled WGS sequence"/>
</dbReference>
<organism evidence="5 6">
    <name type="scientific">Lacibacter luteus</name>
    <dbReference type="NCBI Taxonomy" id="2508719"/>
    <lineage>
        <taxon>Bacteria</taxon>
        <taxon>Pseudomonadati</taxon>
        <taxon>Bacteroidota</taxon>
        <taxon>Chitinophagia</taxon>
        <taxon>Chitinophagales</taxon>
        <taxon>Chitinophagaceae</taxon>
        <taxon>Lacibacter</taxon>
    </lineage>
</organism>
<dbReference type="EMBL" id="SDHW01000002">
    <property type="protein sequence ID" value="RXK60670.1"/>
    <property type="molecule type" value="Genomic_DNA"/>
</dbReference>
<dbReference type="PROSITE" id="PS00041">
    <property type="entry name" value="HTH_ARAC_FAMILY_1"/>
    <property type="match status" value="1"/>
</dbReference>
<dbReference type="SMART" id="SM00342">
    <property type="entry name" value="HTH_ARAC"/>
    <property type="match status" value="1"/>
</dbReference>
<keyword evidence="3" id="KW-0804">Transcription</keyword>
<dbReference type="GO" id="GO:0003700">
    <property type="term" value="F:DNA-binding transcription factor activity"/>
    <property type="evidence" value="ECO:0007669"/>
    <property type="project" value="InterPro"/>
</dbReference>
<dbReference type="RefSeq" id="WP_129130631.1">
    <property type="nucleotide sequence ID" value="NZ_SDHW01000002.1"/>
</dbReference>
<accession>A0A4Q1CJ49</accession>
<dbReference type="InterPro" id="IPR009057">
    <property type="entry name" value="Homeodomain-like_sf"/>
</dbReference>
<feature type="domain" description="HTH araC/xylS-type" evidence="4">
    <location>
        <begin position="22"/>
        <end position="120"/>
    </location>
</feature>
<dbReference type="OrthoDB" id="1451418at2"/>
<gene>
    <name evidence="5" type="ORF">ESA94_09405</name>
</gene>
<evidence type="ECO:0000256" key="3">
    <source>
        <dbReference type="ARBA" id="ARBA00023163"/>
    </source>
</evidence>
<proteinExistence type="predicted"/>
<dbReference type="InterPro" id="IPR053142">
    <property type="entry name" value="PchR_regulatory_protein"/>
</dbReference>
<comment type="caution">
    <text evidence="5">The sequence shown here is derived from an EMBL/GenBank/DDBJ whole genome shotgun (WGS) entry which is preliminary data.</text>
</comment>
<sequence>MYCMIMEEKKLYFSAHELKCIKKAKSVIAADITQHLSIEKLALHVGINSYKLKYGFRKLYGTSIYQFLLQSRIKQAKRLLHNPTLQVKVVAMQCGFKNVQHFITCFKKVEKITPGQFQKKQFEKFLKCK</sequence>
<evidence type="ECO:0000256" key="1">
    <source>
        <dbReference type="ARBA" id="ARBA00023015"/>
    </source>
</evidence>
<evidence type="ECO:0000256" key="2">
    <source>
        <dbReference type="ARBA" id="ARBA00023125"/>
    </source>
</evidence>
<dbReference type="SUPFAM" id="SSF46689">
    <property type="entry name" value="Homeodomain-like"/>
    <property type="match status" value="2"/>
</dbReference>
<dbReference type="InterPro" id="IPR018062">
    <property type="entry name" value="HTH_AraC-typ_CS"/>
</dbReference>
<dbReference type="PANTHER" id="PTHR47893">
    <property type="entry name" value="REGULATORY PROTEIN PCHR"/>
    <property type="match status" value="1"/>
</dbReference>
<dbReference type="AlphaFoldDB" id="A0A4Q1CJ49"/>
<dbReference type="GO" id="GO:0043565">
    <property type="term" value="F:sequence-specific DNA binding"/>
    <property type="evidence" value="ECO:0007669"/>
    <property type="project" value="InterPro"/>
</dbReference>
<dbReference type="PROSITE" id="PS01124">
    <property type="entry name" value="HTH_ARAC_FAMILY_2"/>
    <property type="match status" value="1"/>
</dbReference>